<dbReference type="RefSeq" id="WP_377473689.1">
    <property type="nucleotide sequence ID" value="NZ_JBHLWN010000107.1"/>
</dbReference>
<dbReference type="Pfam" id="PF03787">
    <property type="entry name" value="RAMPs"/>
    <property type="match status" value="1"/>
</dbReference>
<feature type="domain" description="CRISPR type III-associated protein" evidence="2">
    <location>
        <begin position="7"/>
        <end position="207"/>
    </location>
</feature>
<evidence type="ECO:0000313" key="3">
    <source>
        <dbReference type="EMBL" id="MFC0215975.1"/>
    </source>
</evidence>
<reference evidence="3 4" key="1">
    <citation type="submission" date="2024-09" db="EMBL/GenBank/DDBJ databases">
        <authorList>
            <person name="Sun Q."/>
            <person name="Mori K."/>
        </authorList>
    </citation>
    <scope>NUCLEOTIDE SEQUENCE [LARGE SCALE GENOMIC DNA]</scope>
    <source>
        <strain evidence="3 4">CCM 7759</strain>
    </source>
</reference>
<evidence type="ECO:0000313" key="4">
    <source>
        <dbReference type="Proteomes" id="UP001589776"/>
    </source>
</evidence>
<keyword evidence="4" id="KW-1185">Reference proteome</keyword>
<evidence type="ECO:0000259" key="2">
    <source>
        <dbReference type="Pfam" id="PF03787"/>
    </source>
</evidence>
<name>A0ABV6DTJ4_9BACL</name>
<keyword evidence="1" id="KW-0051">Antiviral defense</keyword>
<evidence type="ECO:0000256" key="1">
    <source>
        <dbReference type="ARBA" id="ARBA00023118"/>
    </source>
</evidence>
<dbReference type="InterPro" id="IPR005537">
    <property type="entry name" value="RAMP_III_fam"/>
</dbReference>
<accession>A0ABV6DTJ4</accession>
<comment type="caution">
    <text evidence="3">The sequence shown here is derived from an EMBL/GenBank/DDBJ whole genome shotgun (WGS) entry which is preliminary data.</text>
</comment>
<protein>
    <submittedName>
        <fullName evidence="3">RAMP superfamily CRISPR-associated protein</fullName>
    </submittedName>
</protein>
<organism evidence="3 4">
    <name type="scientific">Paenibacillus chartarius</name>
    <dbReference type="NCBI Taxonomy" id="747481"/>
    <lineage>
        <taxon>Bacteria</taxon>
        <taxon>Bacillati</taxon>
        <taxon>Bacillota</taxon>
        <taxon>Bacilli</taxon>
        <taxon>Bacillales</taxon>
        <taxon>Paenibacillaceae</taxon>
        <taxon>Paenibacillus</taxon>
    </lineage>
</organism>
<dbReference type="Proteomes" id="UP001589776">
    <property type="component" value="Unassembled WGS sequence"/>
</dbReference>
<sequence>MKTITYTIETVQPVKVGSQASQTDVQHAPDFLPGTSIRGALLAVYARKMGLDLDTNVTERRRWLNGDTRFLHAYPERNGARTIPMPCHLYAQKPLMKLFDSGSSMELPVNNVFENRLEDNDKRVSYGGFVEFGSDGRLVHHTVRKKFHLHVSLKERVYQLFRFETIEPNQTFQGMVVNADDALVQFLSTMQGQPLFIGGSRTSGYGHCIIREVTCWDQAIDTVSPAGNKMYIYAVSDWLLRDEFGRPATDLTAERAAKLIGSEDLVLRASQSAVQTASIGGYIDKWRSPMPIVTGVQRGSIFAYEIVQGTVDPAKVHRLLLRGIGDRRVEGYGEIMVRSAADLTVSSIIRIRSQTSPSATFEGSPALTMQKNEDDRMRLARILKRGQQVLLQGKREEGVLVLWGKTVIGKQVNNSQISKLIDLINAALYKVELHGESAIENTRQDVLDYFRHLTVRRDGAERSNQRAREQLERFKVDHKTIIDFMINFIQGADEPIFDQYFGTGHDGSLTKDEKYIQSLWLLQHYLRFVRRNRKHQDVRDGVGTI</sequence>
<dbReference type="EMBL" id="JBHLWN010000107">
    <property type="protein sequence ID" value="MFC0215975.1"/>
    <property type="molecule type" value="Genomic_DNA"/>
</dbReference>
<gene>
    <name evidence="3" type="ORF">ACFFK0_26605</name>
</gene>
<proteinExistence type="predicted"/>